<sequence>MLVSQDDAWEFVAGAHTGILTTLRSDGAPVSLPMWFVVVDRAVYLSTPPRAAKLARIRREPRAAFLVESGRAWVDLRAVHLSGRIRVVDDEETRTRVRGMLDSKYAAYRVPPERLPTAARAAYADRVVLRLDPQGRLLRWDNSRIRLAPPAGPDTQPTSTIDLADTVNEGTSS</sequence>
<feature type="region of interest" description="Disordered" evidence="2">
    <location>
        <begin position="148"/>
        <end position="173"/>
    </location>
</feature>
<evidence type="ECO:0000313" key="5">
    <source>
        <dbReference type="Proteomes" id="UP000198802"/>
    </source>
</evidence>
<protein>
    <submittedName>
        <fullName evidence="4">PPOX class probable F420-dependent enzyme</fullName>
    </submittedName>
</protein>
<dbReference type="Pfam" id="PF01243">
    <property type="entry name" value="PNPOx_N"/>
    <property type="match status" value="1"/>
</dbReference>
<dbReference type="SUPFAM" id="SSF50475">
    <property type="entry name" value="FMN-binding split barrel"/>
    <property type="match status" value="1"/>
</dbReference>
<organism evidence="4 5">
    <name type="scientific">Parafrankia irregularis</name>
    <dbReference type="NCBI Taxonomy" id="795642"/>
    <lineage>
        <taxon>Bacteria</taxon>
        <taxon>Bacillati</taxon>
        <taxon>Actinomycetota</taxon>
        <taxon>Actinomycetes</taxon>
        <taxon>Frankiales</taxon>
        <taxon>Frankiaceae</taxon>
        <taxon>Parafrankia</taxon>
    </lineage>
</organism>
<evidence type="ECO:0000256" key="2">
    <source>
        <dbReference type="SAM" id="MobiDB-lite"/>
    </source>
</evidence>
<dbReference type="PANTHER" id="PTHR35176:SF6">
    <property type="entry name" value="HEME OXYGENASE HI_0854-RELATED"/>
    <property type="match status" value="1"/>
</dbReference>
<proteinExistence type="predicted"/>
<dbReference type="InterPro" id="IPR052019">
    <property type="entry name" value="F420H2_bilvrd_red/Heme_oxyg"/>
</dbReference>
<accession>A0A0S4QJG7</accession>
<evidence type="ECO:0000313" key="4">
    <source>
        <dbReference type="EMBL" id="CUU54666.1"/>
    </source>
</evidence>
<reference evidence="5" key="1">
    <citation type="submission" date="2015-11" db="EMBL/GenBank/DDBJ databases">
        <authorList>
            <person name="Varghese N."/>
        </authorList>
    </citation>
    <scope>NUCLEOTIDE SEQUENCE [LARGE SCALE GENOMIC DNA]</scope>
    <source>
        <strain evidence="5">DSM 45899</strain>
    </source>
</reference>
<dbReference type="EMBL" id="FAOZ01000003">
    <property type="protein sequence ID" value="CUU54666.1"/>
    <property type="molecule type" value="Genomic_DNA"/>
</dbReference>
<evidence type="ECO:0000256" key="1">
    <source>
        <dbReference type="ARBA" id="ARBA00023002"/>
    </source>
</evidence>
<dbReference type="GO" id="GO:0070967">
    <property type="term" value="F:coenzyme F420 binding"/>
    <property type="evidence" value="ECO:0007669"/>
    <property type="project" value="TreeGrafter"/>
</dbReference>
<dbReference type="GO" id="GO:0005829">
    <property type="term" value="C:cytosol"/>
    <property type="evidence" value="ECO:0007669"/>
    <property type="project" value="TreeGrafter"/>
</dbReference>
<dbReference type="AlphaFoldDB" id="A0A0S4QJG7"/>
<dbReference type="PANTHER" id="PTHR35176">
    <property type="entry name" value="HEME OXYGENASE HI_0854-RELATED"/>
    <property type="match status" value="1"/>
</dbReference>
<name>A0A0S4QJG7_9ACTN</name>
<feature type="domain" description="Pyridoxamine 5'-phosphate oxidase N-terminal" evidence="3">
    <location>
        <begin position="10"/>
        <end position="134"/>
    </location>
</feature>
<dbReference type="InterPro" id="IPR012349">
    <property type="entry name" value="Split_barrel_FMN-bd"/>
</dbReference>
<keyword evidence="5" id="KW-1185">Reference proteome</keyword>
<dbReference type="InterPro" id="IPR011576">
    <property type="entry name" value="Pyridox_Oxase_N"/>
</dbReference>
<keyword evidence="1" id="KW-0560">Oxidoreductase</keyword>
<dbReference type="GO" id="GO:0016627">
    <property type="term" value="F:oxidoreductase activity, acting on the CH-CH group of donors"/>
    <property type="evidence" value="ECO:0007669"/>
    <property type="project" value="TreeGrafter"/>
</dbReference>
<dbReference type="Proteomes" id="UP000198802">
    <property type="component" value="Unassembled WGS sequence"/>
</dbReference>
<evidence type="ECO:0000259" key="3">
    <source>
        <dbReference type="Pfam" id="PF01243"/>
    </source>
</evidence>
<dbReference type="Gene3D" id="2.30.110.10">
    <property type="entry name" value="Electron Transport, Fmn-binding Protein, Chain A"/>
    <property type="match status" value="1"/>
</dbReference>
<dbReference type="RefSeq" id="WP_091272396.1">
    <property type="nucleotide sequence ID" value="NZ_FAOZ01000003.1"/>
</dbReference>
<gene>
    <name evidence="4" type="ORF">Ga0074812_103156</name>
</gene>